<gene>
    <name evidence="1" type="primary">RvY_04697-1</name>
    <name evidence="1" type="synonym">RvY_04697.1</name>
    <name evidence="1" type="ORF">RvY_04697</name>
</gene>
<comment type="caution">
    <text evidence="1">The sequence shown here is derived from an EMBL/GenBank/DDBJ whole genome shotgun (WGS) entry which is preliminary data.</text>
</comment>
<sequence>MHCRPTFYRLHYFRGDCIVVCWMVTLSTHDALKHKGGGMSASAFVRLPRLRVRNSHPSLEAAVELLPADDATVRPVGIGDVSVQVDALLGLPLTTRAFQIPYTGRDSGSHFSTLLKEGEYFDHLENFSCLSRTKLNGTRTLFSNFLENCPGVSSGDYFVSKIRLGYWTDSSFLQFLTTVMLTTPRKN</sequence>
<reference evidence="1 2" key="1">
    <citation type="journal article" date="2016" name="Nat. Commun.">
        <title>Extremotolerant tardigrade genome and improved radiotolerance of human cultured cells by tardigrade-unique protein.</title>
        <authorList>
            <person name="Hashimoto T."/>
            <person name="Horikawa D.D."/>
            <person name="Saito Y."/>
            <person name="Kuwahara H."/>
            <person name="Kozuka-Hata H."/>
            <person name="Shin-I T."/>
            <person name="Minakuchi Y."/>
            <person name="Ohishi K."/>
            <person name="Motoyama A."/>
            <person name="Aizu T."/>
            <person name="Enomoto A."/>
            <person name="Kondo K."/>
            <person name="Tanaka S."/>
            <person name="Hara Y."/>
            <person name="Koshikawa S."/>
            <person name="Sagara H."/>
            <person name="Miura T."/>
            <person name="Yokobori S."/>
            <person name="Miyagawa K."/>
            <person name="Suzuki Y."/>
            <person name="Kubo T."/>
            <person name="Oyama M."/>
            <person name="Kohara Y."/>
            <person name="Fujiyama A."/>
            <person name="Arakawa K."/>
            <person name="Katayama T."/>
            <person name="Toyoda A."/>
            <person name="Kunieda T."/>
        </authorList>
    </citation>
    <scope>NUCLEOTIDE SEQUENCE [LARGE SCALE GENOMIC DNA]</scope>
    <source>
        <strain evidence="1 2">YOKOZUNA-1</strain>
    </source>
</reference>
<protein>
    <submittedName>
        <fullName evidence="1">Uncharacterized protein</fullName>
    </submittedName>
</protein>
<dbReference type="EMBL" id="BDGG01000002">
    <property type="protein sequence ID" value="GAU92644.1"/>
    <property type="molecule type" value="Genomic_DNA"/>
</dbReference>
<organism evidence="1 2">
    <name type="scientific">Ramazzottius varieornatus</name>
    <name type="common">Water bear</name>
    <name type="synonym">Tardigrade</name>
    <dbReference type="NCBI Taxonomy" id="947166"/>
    <lineage>
        <taxon>Eukaryota</taxon>
        <taxon>Metazoa</taxon>
        <taxon>Ecdysozoa</taxon>
        <taxon>Tardigrada</taxon>
        <taxon>Eutardigrada</taxon>
        <taxon>Parachela</taxon>
        <taxon>Hypsibioidea</taxon>
        <taxon>Ramazzottiidae</taxon>
        <taxon>Ramazzottius</taxon>
    </lineage>
</organism>
<name>A0A1D1USI6_RAMVA</name>
<keyword evidence="2" id="KW-1185">Reference proteome</keyword>
<accession>A0A1D1USI6</accession>
<evidence type="ECO:0000313" key="2">
    <source>
        <dbReference type="Proteomes" id="UP000186922"/>
    </source>
</evidence>
<evidence type="ECO:0000313" key="1">
    <source>
        <dbReference type="EMBL" id="GAU92644.1"/>
    </source>
</evidence>
<dbReference type="AlphaFoldDB" id="A0A1D1USI6"/>
<proteinExistence type="predicted"/>
<dbReference type="Proteomes" id="UP000186922">
    <property type="component" value="Unassembled WGS sequence"/>
</dbReference>